<dbReference type="EMBL" id="EF087745">
    <property type="protein sequence ID" value="ABK26980.1"/>
    <property type="molecule type" value="mRNA"/>
</dbReference>
<evidence type="ECO:0000256" key="2">
    <source>
        <dbReference type="ARBA" id="ARBA00023015"/>
    </source>
</evidence>
<sequence length="355" mass="38249">MESSSTTSSVEIKDCWMNSPAANDVSWTSNDVKILPSSQHSRQIAEQNRWIASSSPFCSSSSCNNNNNNTDNSNNNNNNNNAAGNRDAFCYGDGNAGKLLFRPETFPCGPFTRLLDPSNNLPPDSLELELEGFPSSRKVSIPPVQLPGPLKASATFQSSNVLTFHSNMNKLEMPYTNPSPKPVVVQQQKSGGSPSSSPSTSSSNNNLPKNTVDEGGECTTEQKRNSDQAGLSNTAFKKPRTEVSAGAPMKVRKEKLGERITALQQLVSPFGKTDTASVLLEAMGYIKFLQDQVQVLSSPYLKGIPSNQKDGRGDQAKYDLRSRGLCLVPVSCTLHVANNNGADFWTSGIGSGSKF</sequence>
<name>A9P269_PICSI</name>
<keyword evidence="3" id="KW-0238">DNA-binding</keyword>
<protein>
    <recommendedName>
        <fullName evidence="7">BHLH domain-containing protein</fullName>
    </recommendedName>
</protein>
<dbReference type="GO" id="GO:0005634">
    <property type="term" value="C:nucleus"/>
    <property type="evidence" value="ECO:0007669"/>
    <property type="project" value="UniProtKB-SubCell"/>
</dbReference>
<dbReference type="InterPro" id="IPR011598">
    <property type="entry name" value="bHLH_dom"/>
</dbReference>
<proteinExistence type="evidence at transcript level"/>
<dbReference type="PANTHER" id="PTHR16223:SF249">
    <property type="entry name" value="TRANSCRIPTION FACTOR BHLH154"/>
    <property type="match status" value="1"/>
</dbReference>
<dbReference type="GO" id="GO:0046983">
    <property type="term" value="F:protein dimerization activity"/>
    <property type="evidence" value="ECO:0007669"/>
    <property type="project" value="InterPro"/>
</dbReference>
<evidence type="ECO:0000313" key="8">
    <source>
        <dbReference type="EMBL" id="ABK26980.1"/>
    </source>
</evidence>
<dbReference type="CDD" id="cd11393">
    <property type="entry name" value="bHLH_AtbHLH_like"/>
    <property type="match status" value="1"/>
</dbReference>
<evidence type="ECO:0000259" key="7">
    <source>
        <dbReference type="PROSITE" id="PS50888"/>
    </source>
</evidence>
<dbReference type="GO" id="GO:0000978">
    <property type="term" value="F:RNA polymerase II cis-regulatory region sequence-specific DNA binding"/>
    <property type="evidence" value="ECO:0007669"/>
    <property type="project" value="TreeGrafter"/>
</dbReference>
<dbReference type="FunFam" id="4.10.280.10:FF:000075">
    <property type="entry name" value="Transcription factor bHLH113 family"/>
    <property type="match status" value="1"/>
</dbReference>
<reference evidence="8" key="1">
    <citation type="journal article" date="2008" name="BMC Genomics">
        <title>A conifer genomics resource of 200,000 spruce (Picea spp.) ESTs and 6,464 high-quality, sequence-finished full-length cDNAs for Sitka spruce (Picea sitchensis).</title>
        <authorList>
            <person name="Ralph S.G."/>
            <person name="Chun H.J."/>
            <person name="Kolosova N."/>
            <person name="Cooper D."/>
            <person name="Oddy C."/>
            <person name="Ritland C.E."/>
            <person name="Kirkpatrick R."/>
            <person name="Moore R."/>
            <person name="Barber S."/>
            <person name="Holt R.A."/>
            <person name="Jones S.J."/>
            <person name="Marra M.A."/>
            <person name="Douglas C.J."/>
            <person name="Ritland K."/>
            <person name="Bohlmann J."/>
        </authorList>
    </citation>
    <scope>NUCLEOTIDE SEQUENCE</scope>
    <source>
        <tissue evidence="8">Green portion of the leader tissue</tissue>
    </source>
</reference>
<dbReference type="InterPro" id="IPR036638">
    <property type="entry name" value="HLH_DNA-bd_sf"/>
</dbReference>
<feature type="region of interest" description="Disordered" evidence="6">
    <location>
        <begin position="172"/>
        <end position="250"/>
    </location>
</feature>
<dbReference type="PANTHER" id="PTHR16223">
    <property type="entry name" value="TRANSCRIPTION FACTOR BHLH83-RELATED"/>
    <property type="match status" value="1"/>
</dbReference>
<dbReference type="PROSITE" id="PS50888">
    <property type="entry name" value="BHLH"/>
    <property type="match status" value="1"/>
</dbReference>
<evidence type="ECO:0000256" key="4">
    <source>
        <dbReference type="ARBA" id="ARBA00023163"/>
    </source>
</evidence>
<keyword evidence="4" id="KW-0804">Transcription</keyword>
<comment type="subcellular location">
    <subcellularLocation>
        <location evidence="1">Nucleus</location>
    </subcellularLocation>
</comment>
<accession>A9P269</accession>
<organism evidence="8">
    <name type="scientific">Picea sitchensis</name>
    <name type="common">Sitka spruce</name>
    <name type="synonym">Pinus sitchensis</name>
    <dbReference type="NCBI Taxonomy" id="3332"/>
    <lineage>
        <taxon>Eukaryota</taxon>
        <taxon>Viridiplantae</taxon>
        <taxon>Streptophyta</taxon>
        <taxon>Embryophyta</taxon>
        <taxon>Tracheophyta</taxon>
        <taxon>Spermatophyta</taxon>
        <taxon>Pinopsida</taxon>
        <taxon>Pinidae</taxon>
        <taxon>Conifers I</taxon>
        <taxon>Pinales</taxon>
        <taxon>Pinaceae</taxon>
        <taxon>Picea</taxon>
    </lineage>
</organism>
<dbReference type="GO" id="GO:0000981">
    <property type="term" value="F:DNA-binding transcription factor activity, RNA polymerase II-specific"/>
    <property type="evidence" value="ECO:0007669"/>
    <property type="project" value="TreeGrafter"/>
</dbReference>
<evidence type="ECO:0000256" key="3">
    <source>
        <dbReference type="ARBA" id="ARBA00023125"/>
    </source>
</evidence>
<dbReference type="SUPFAM" id="SSF47459">
    <property type="entry name" value="HLH, helix-loop-helix DNA-binding domain"/>
    <property type="match status" value="1"/>
</dbReference>
<keyword evidence="5" id="KW-0539">Nucleus</keyword>
<dbReference type="AlphaFoldDB" id="A9P269"/>
<evidence type="ECO:0000256" key="6">
    <source>
        <dbReference type="SAM" id="MobiDB-lite"/>
    </source>
</evidence>
<evidence type="ECO:0000256" key="1">
    <source>
        <dbReference type="ARBA" id="ARBA00004123"/>
    </source>
</evidence>
<feature type="compositionally biased region" description="Low complexity" evidence="6">
    <location>
        <begin position="182"/>
        <end position="210"/>
    </location>
</feature>
<dbReference type="SMART" id="SM00353">
    <property type="entry name" value="HLH"/>
    <property type="match status" value="1"/>
</dbReference>
<dbReference type="InterPro" id="IPR045239">
    <property type="entry name" value="bHLH95_bHLH"/>
</dbReference>
<keyword evidence="2" id="KW-0805">Transcription regulation</keyword>
<feature type="domain" description="BHLH" evidence="7">
    <location>
        <begin position="240"/>
        <end position="289"/>
    </location>
</feature>
<dbReference type="Gene3D" id="4.10.280.10">
    <property type="entry name" value="Helix-loop-helix DNA-binding domain"/>
    <property type="match status" value="1"/>
</dbReference>
<evidence type="ECO:0000256" key="5">
    <source>
        <dbReference type="ARBA" id="ARBA00023242"/>
    </source>
</evidence>
<dbReference type="InterPro" id="IPR045843">
    <property type="entry name" value="IND-like"/>
</dbReference>